<protein>
    <submittedName>
        <fullName evidence="1">Uncharacterized protein</fullName>
    </submittedName>
</protein>
<dbReference type="EnsemblPlants" id="OBART02G21220.1">
    <property type="protein sequence ID" value="OBART02G21220.1"/>
    <property type="gene ID" value="OBART02G21220"/>
</dbReference>
<keyword evidence="2" id="KW-1185">Reference proteome</keyword>
<evidence type="ECO:0000313" key="2">
    <source>
        <dbReference type="Proteomes" id="UP000026960"/>
    </source>
</evidence>
<dbReference type="AlphaFoldDB" id="A0A0D3F6M3"/>
<reference evidence="1" key="1">
    <citation type="journal article" date="2009" name="Rice">
        <title>De Novo Next Generation Sequencing of Plant Genomes.</title>
        <authorList>
            <person name="Rounsley S."/>
            <person name="Marri P.R."/>
            <person name="Yu Y."/>
            <person name="He R."/>
            <person name="Sisneros N."/>
            <person name="Goicoechea J.L."/>
            <person name="Lee S.J."/>
            <person name="Angelova A."/>
            <person name="Kudrna D."/>
            <person name="Luo M."/>
            <person name="Affourtit J."/>
            <person name="Desany B."/>
            <person name="Knight J."/>
            <person name="Niazi F."/>
            <person name="Egholm M."/>
            <person name="Wing R.A."/>
        </authorList>
    </citation>
    <scope>NUCLEOTIDE SEQUENCE [LARGE SCALE GENOMIC DNA]</scope>
    <source>
        <strain evidence="1">cv. IRGC 105608</strain>
    </source>
</reference>
<organism evidence="1">
    <name type="scientific">Oryza barthii</name>
    <dbReference type="NCBI Taxonomy" id="65489"/>
    <lineage>
        <taxon>Eukaryota</taxon>
        <taxon>Viridiplantae</taxon>
        <taxon>Streptophyta</taxon>
        <taxon>Embryophyta</taxon>
        <taxon>Tracheophyta</taxon>
        <taxon>Spermatophyta</taxon>
        <taxon>Magnoliopsida</taxon>
        <taxon>Liliopsida</taxon>
        <taxon>Poales</taxon>
        <taxon>Poaceae</taxon>
        <taxon>BOP clade</taxon>
        <taxon>Oryzoideae</taxon>
        <taxon>Oryzeae</taxon>
        <taxon>Oryzinae</taxon>
        <taxon>Oryza</taxon>
    </lineage>
</organism>
<dbReference type="Gramene" id="OBART02G21220.1">
    <property type="protein sequence ID" value="OBART02G21220.1"/>
    <property type="gene ID" value="OBART02G21220"/>
</dbReference>
<reference evidence="1" key="2">
    <citation type="submission" date="2015-03" db="UniProtKB">
        <authorList>
            <consortium name="EnsemblPlants"/>
        </authorList>
    </citation>
    <scope>IDENTIFICATION</scope>
</reference>
<sequence length="130" mass="14062">MDEMGSPRRGKANGERLWPAGLRGMRSTEKRSSVHGLVDGGDAHTWWPWYGWAAEEEWHGKASTLWTAATAAQTTATIVAASCSRSTPPASRSVPDRVRLRAVGRSWRAVANLAVDNLGGVCSLLFVLCV</sequence>
<proteinExistence type="predicted"/>
<dbReference type="PaxDb" id="65489-OBART02G21220.1"/>
<name>A0A0D3F6M3_9ORYZ</name>
<dbReference type="HOGENOM" id="CLU_1941305_0_0_1"/>
<dbReference type="Proteomes" id="UP000026960">
    <property type="component" value="Chromosome 2"/>
</dbReference>
<evidence type="ECO:0000313" key="1">
    <source>
        <dbReference type="EnsemblPlants" id="OBART02G21220.1"/>
    </source>
</evidence>
<accession>A0A0D3F6M3</accession>